<keyword evidence="6" id="KW-0479">Metal-binding</keyword>
<feature type="binding site" evidence="6">
    <location>
        <position position="26"/>
    </location>
    <ligand>
        <name>(6S)-5-formyl-5,6,7,8-tetrahydrofolate</name>
        <dbReference type="ChEBI" id="CHEBI:57457"/>
    </ligand>
</feature>
<dbReference type="Proteomes" id="UP000317778">
    <property type="component" value="Unassembled WGS sequence"/>
</dbReference>
<reference evidence="11 12" key="1">
    <citation type="submission" date="2017-06" db="EMBL/GenBank/DDBJ databases">
        <title>Novel microbial phyla capable of carbon fixation and sulfur reduction in deep-sea sediments.</title>
        <authorList>
            <person name="Huang J."/>
            <person name="Baker B."/>
            <person name="Wang Y."/>
        </authorList>
    </citation>
    <scope>NUCLEOTIDE SEQUENCE [LARGE SCALE GENOMIC DNA]</scope>
    <source>
        <strain evidence="11">B3_TA06</strain>
    </source>
</reference>
<dbReference type="NCBIfam" id="TIGR00231">
    <property type="entry name" value="small_GTP"/>
    <property type="match status" value="1"/>
</dbReference>
<feature type="binding site" evidence="6">
    <location>
        <position position="126"/>
    </location>
    <ligand>
        <name>(6S)-5-formyl-5,6,7,8-tetrahydrofolate</name>
        <dbReference type="ChEBI" id="CHEBI:57457"/>
    </ligand>
</feature>
<feature type="binding site" evidence="6">
    <location>
        <position position="248"/>
    </location>
    <ligand>
        <name>K(+)</name>
        <dbReference type="ChEBI" id="CHEBI:29103"/>
    </ligand>
</feature>
<proteinExistence type="inferred from homology"/>
<evidence type="ECO:0000313" key="11">
    <source>
        <dbReference type="EMBL" id="TKJ42069.1"/>
    </source>
</evidence>
<feature type="binding site" evidence="6">
    <location>
        <begin position="248"/>
        <end position="254"/>
    </location>
    <ligand>
        <name>GTP</name>
        <dbReference type="ChEBI" id="CHEBI:37565"/>
    </ligand>
</feature>
<dbReference type="InterPro" id="IPR018948">
    <property type="entry name" value="GTP-bd_TrmE_N"/>
</dbReference>
<dbReference type="InterPro" id="IPR031168">
    <property type="entry name" value="G_TrmE"/>
</dbReference>
<dbReference type="Gene3D" id="3.30.1360.120">
    <property type="entry name" value="Probable tRNA modification gtpase trme, domain 1"/>
    <property type="match status" value="1"/>
</dbReference>
<evidence type="ECO:0000256" key="6">
    <source>
        <dbReference type="HAMAP-Rule" id="MF_00379"/>
    </source>
</evidence>
<comment type="function">
    <text evidence="6">Exhibits a very high intrinsic GTPase hydrolysis rate. Involved in the addition of a carboxymethylaminomethyl (cmnm) group at the wobble position (U34) of certain tRNAs, forming tRNA-cmnm(5)s(2)U34.</text>
</comment>
<dbReference type="InterPro" id="IPR027368">
    <property type="entry name" value="MnmE_dom2"/>
</dbReference>
<comment type="subcellular location">
    <subcellularLocation>
        <location evidence="6">Cytoplasm</location>
    </subcellularLocation>
</comment>
<dbReference type="InterPro" id="IPR004520">
    <property type="entry name" value="GTPase_MnmE"/>
</dbReference>
<dbReference type="GO" id="GO:0002098">
    <property type="term" value="P:tRNA wobble uridine modification"/>
    <property type="evidence" value="ECO:0007669"/>
    <property type="project" value="TreeGrafter"/>
</dbReference>
<organism evidence="11 12">
    <name type="scientific">candidate division TA06 bacterium B3_TA06</name>
    <dbReference type="NCBI Taxonomy" id="2012487"/>
    <lineage>
        <taxon>Bacteria</taxon>
        <taxon>Bacteria division TA06</taxon>
    </lineage>
</organism>
<comment type="cofactor">
    <cofactor evidence="6">
        <name>K(+)</name>
        <dbReference type="ChEBI" id="CHEBI:29103"/>
    </cofactor>
    <text evidence="6">Binds 1 potassium ion per subunit.</text>
</comment>
<dbReference type="Gene3D" id="1.20.120.430">
    <property type="entry name" value="tRNA modification GTPase MnmE domain 2"/>
    <property type="match status" value="1"/>
</dbReference>
<dbReference type="InterPro" id="IPR027417">
    <property type="entry name" value="P-loop_NTPase"/>
</dbReference>
<evidence type="ECO:0000256" key="1">
    <source>
        <dbReference type="ARBA" id="ARBA00011043"/>
    </source>
</evidence>
<dbReference type="HAMAP" id="MF_00379">
    <property type="entry name" value="GTPase_MnmE"/>
    <property type="match status" value="1"/>
</dbReference>
<feature type="binding site" evidence="6">
    <location>
        <position position="250"/>
    </location>
    <ligand>
        <name>K(+)</name>
        <dbReference type="ChEBI" id="CHEBI:29103"/>
    </ligand>
</feature>
<dbReference type="InterPro" id="IPR027266">
    <property type="entry name" value="TrmE/GcvT-like"/>
</dbReference>
<keyword evidence="6" id="KW-0378">Hydrolase</keyword>
<comment type="similarity">
    <text evidence="1 6 7">Belongs to the TRAFAC class TrmE-Era-EngA-EngB-Septin-like GTPase superfamily. TrmE GTPase family.</text>
</comment>
<dbReference type="Pfam" id="PF12631">
    <property type="entry name" value="MnmE_helical"/>
    <property type="match status" value="1"/>
</dbReference>
<dbReference type="Pfam" id="PF01926">
    <property type="entry name" value="MMR_HSR1"/>
    <property type="match status" value="1"/>
</dbReference>
<dbReference type="InterPro" id="IPR006073">
    <property type="entry name" value="GTP-bd"/>
</dbReference>
<dbReference type="PANTHER" id="PTHR42714:SF2">
    <property type="entry name" value="TRNA MODIFICATION GTPASE GTPBP3, MITOCHONDRIAL"/>
    <property type="match status" value="1"/>
</dbReference>
<feature type="domain" description="GTP-binding protein TrmE N-terminal" evidence="9">
    <location>
        <begin position="10"/>
        <end position="126"/>
    </location>
</feature>
<dbReference type="CDD" id="cd04164">
    <property type="entry name" value="trmE"/>
    <property type="match status" value="1"/>
</dbReference>
<sequence length="444" mass="48969">MLLERLQDVIVAPATPGGRSALAIVRVSGPKTLRMCDQIFKGRKRLTGARGHQLLNGFIVEGEEIVDEALAAVYRAPHSYTTEDTVEFSLHGNPLIVDRVTDLLIGIGARLARPGEFTERAFLHGRLDVTQAEAVLATIEVRTLKGVKAAVAQLRGDLAKELEGLSDRLRWLLTILQAQLEFPEEDIPEESLEPMLEELIADTQRLERAFRRGRSQRKGLAVMILGRPNVGKSTLFNALLGEERSIVTTVPGTTRDLVTGTLRFPTGQVRLFDGAGIGIAESLPDQCAVRRAIEAANRADFILVILDATSGFVPADAELLKLLRTKPGMIVWNKTDAVKEVPPLENVAGEPIGISALKRKNLSPLLDRLKEEASSQGETFFANRFQEERLEHLAVHLRSALDAQYLDMRAKELREALADVTGTDRPALDQRILEEIFSRFCVGK</sequence>
<evidence type="ECO:0000313" key="12">
    <source>
        <dbReference type="Proteomes" id="UP000317778"/>
    </source>
</evidence>
<evidence type="ECO:0000256" key="2">
    <source>
        <dbReference type="ARBA" id="ARBA00022694"/>
    </source>
</evidence>
<dbReference type="InterPro" id="IPR005225">
    <property type="entry name" value="Small_GTP-bd"/>
</dbReference>
<feature type="binding site" evidence="6">
    <location>
        <position position="444"/>
    </location>
    <ligand>
        <name>(6S)-5-formyl-5,6,7,8-tetrahydrofolate</name>
        <dbReference type="ChEBI" id="CHEBI:57457"/>
    </ligand>
</feature>
<keyword evidence="3 6" id="KW-0547">Nucleotide-binding</keyword>
<evidence type="ECO:0000256" key="5">
    <source>
        <dbReference type="ARBA" id="ARBA00023134"/>
    </source>
</evidence>
<evidence type="ECO:0000259" key="10">
    <source>
        <dbReference type="Pfam" id="PF12631"/>
    </source>
</evidence>
<dbReference type="InterPro" id="IPR025867">
    <property type="entry name" value="MnmE_helical"/>
</dbReference>
<dbReference type="CDD" id="cd14858">
    <property type="entry name" value="TrmE_N"/>
    <property type="match status" value="1"/>
</dbReference>
<comment type="caution">
    <text evidence="6">Lacks conserved residue(s) required for the propagation of feature annotation.</text>
</comment>
<dbReference type="NCBIfam" id="TIGR00450">
    <property type="entry name" value="mnmE_trmE_thdF"/>
    <property type="match status" value="1"/>
</dbReference>
<feature type="binding site" evidence="6">
    <location>
        <position position="253"/>
    </location>
    <ligand>
        <name>K(+)</name>
        <dbReference type="ChEBI" id="CHEBI:29103"/>
    </ligand>
</feature>
<keyword evidence="2 6" id="KW-0819">tRNA processing</keyword>
<feature type="binding site" evidence="6">
    <location>
        <position position="233"/>
    </location>
    <ligand>
        <name>Mg(2+)</name>
        <dbReference type="ChEBI" id="CHEBI:18420"/>
    </ligand>
</feature>
<dbReference type="AlphaFoldDB" id="A0A532V4G9"/>
<keyword evidence="6" id="KW-0460">Magnesium</keyword>
<keyword evidence="4 6" id="KW-0630">Potassium</keyword>
<feature type="domain" description="G" evidence="8">
    <location>
        <begin position="222"/>
        <end position="334"/>
    </location>
</feature>
<feature type="binding site" evidence="6">
    <location>
        <position position="87"/>
    </location>
    <ligand>
        <name>(6S)-5-formyl-5,6,7,8-tetrahydrofolate</name>
        <dbReference type="ChEBI" id="CHEBI:57457"/>
    </ligand>
</feature>
<dbReference type="GO" id="GO:0003924">
    <property type="term" value="F:GTPase activity"/>
    <property type="evidence" value="ECO:0007669"/>
    <property type="project" value="UniProtKB-UniRule"/>
</dbReference>
<keyword evidence="5 6" id="KW-0342">GTP-binding</keyword>
<keyword evidence="6" id="KW-0963">Cytoplasm</keyword>
<dbReference type="GO" id="GO:0005829">
    <property type="term" value="C:cytosol"/>
    <property type="evidence" value="ECO:0007669"/>
    <property type="project" value="TreeGrafter"/>
</dbReference>
<evidence type="ECO:0000256" key="4">
    <source>
        <dbReference type="ARBA" id="ARBA00022958"/>
    </source>
</evidence>
<dbReference type="EC" id="3.6.-.-" evidence="6"/>
<dbReference type="PANTHER" id="PTHR42714">
    <property type="entry name" value="TRNA MODIFICATION GTPASE GTPBP3"/>
    <property type="match status" value="1"/>
</dbReference>
<comment type="subunit">
    <text evidence="6">Homodimer. Heterotetramer of two MnmE and two MnmG subunits.</text>
</comment>
<comment type="caution">
    <text evidence="11">The sequence shown here is derived from an EMBL/GenBank/DDBJ whole genome shotgun (WGS) entry which is preliminary data.</text>
</comment>
<dbReference type="SUPFAM" id="SSF52540">
    <property type="entry name" value="P-loop containing nucleoside triphosphate hydrolases"/>
    <property type="match status" value="1"/>
</dbReference>
<evidence type="ECO:0000259" key="8">
    <source>
        <dbReference type="Pfam" id="PF01926"/>
    </source>
</evidence>
<dbReference type="EMBL" id="NJBO01000011">
    <property type="protein sequence ID" value="TKJ42069.1"/>
    <property type="molecule type" value="Genomic_DNA"/>
</dbReference>
<dbReference type="Gene3D" id="3.40.50.300">
    <property type="entry name" value="P-loop containing nucleotide triphosphate hydrolases"/>
    <property type="match status" value="1"/>
</dbReference>
<accession>A0A532V4G9</accession>
<evidence type="ECO:0000256" key="3">
    <source>
        <dbReference type="ARBA" id="ARBA00022741"/>
    </source>
</evidence>
<feature type="binding site" evidence="6">
    <location>
        <position position="229"/>
    </location>
    <ligand>
        <name>K(+)</name>
        <dbReference type="ChEBI" id="CHEBI:29103"/>
    </ligand>
</feature>
<evidence type="ECO:0000259" key="9">
    <source>
        <dbReference type="Pfam" id="PF10396"/>
    </source>
</evidence>
<dbReference type="GO" id="GO:0030488">
    <property type="term" value="P:tRNA methylation"/>
    <property type="evidence" value="ECO:0007669"/>
    <property type="project" value="TreeGrafter"/>
</dbReference>
<name>A0A532V4G9_UNCT6</name>
<feature type="domain" description="MnmE helical" evidence="10">
    <location>
        <begin position="130"/>
        <end position="441"/>
    </location>
</feature>
<dbReference type="Pfam" id="PF10396">
    <property type="entry name" value="TrmE_N"/>
    <property type="match status" value="1"/>
</dbReference>
<dbReference type="PRINTS" id="PR00326">
    <property type="entry name" value="GTP1OBG"/>
</dbReference>
<dbReference type="GO" id="GO:0005525">
    <property type="term" value="F:GTP binding"/>
    <property type="evidence" value="ECO:0007669"/>
    <property type="project" value="UniProtKB-UniRule"/>
</dbReference>
<gene>
    <name evidence="6 11" type="primary">trmE</name>
    <name evidence="6" type="synonym">mnmE</name>
    <name evidence="11" type="ORF">CEE36_07550</name>
</gene>
<feature type="binding site" evidence="6">
    <location>
        <begin position="229"/>
        <end position="234"/>
    </location>
    <ligand>
        <name>GTP</name>
        <dbReference type="ChEBI" id="CHEBI:37565"/>
    </ligand>
</feature>
<protein>
    <recommendedName>
        <fullName evidence="6">tRNA modification GTPase MnmE</fullName>
        <ecNumber evidence="6">3.6.-.-</ecNumber>
    </recommendedName>
</protein>
<evidence type="ECO:0000256" key="7">
    <source>
        <dbReference type="RuleBase" id="RU003313"/>
    </source>
</evidence>
<feature type="binding site" evidence="6">
    <location>
        <position position="254"/>
    </location>
    <ligand>
        <name>Mg(2+)</name>
        <dbReference type="ChEBI" id="CHEBI:18420"/>
    </ligand>
</feature>
<dbReference type="GO" id="GO:0046872">
    <property type="term" value="F:metal ion binding"/>
    <property type="evidence" value="ECO:0007669"/>
    <property type="project" value="UniProtKB-KW"/>
</dbReference>